<sequence length="100" mass="11148">MRAVRRMDPLSLVAEHCADSGHTLAFQNAKILGRGIDRVARETIETWHTGTTSINRCVTLPTAYQALRAPLNEQKNQREHGPYMHPNIGESMADTHVIAT</sequence>
<organism evidence="4">
    <name type="scientific">Schistocephalus solidus</name>
    <name type="common">Tapeworm</name>
    <dbReference type="NCBI Taxonomy" id="70667"/>
    <lineage>
        <taxon>Eukaryota</taxon>
        <taxon>Metazoa</taxon>
        <taxon>Spiralia</taxon>
        <taxon>Lophotrochozoa</taxon>
        <taxon>Platyhelminthes</taxon>
        <taxon>Cestoda</taxon>
        <taxon>Eucestoda</taxon>
        <taxon>Diphyllobothriidea</taxon>
        <taxon>Diphyllobothriidae</taxon>
        <taxon>Schistocephalus</taxon>
    </lineage>
</organism>
<reference evidence="4" key="1">
    <citation type="submission" date="2016-06" db="UniProtKB">
        <authorList>
            <consortium name="WormBaseParasite"/>
        </authorList>
    </citation>
    <scope>IDENTIFICATION</scope>
</reference>
<evidence type="ECO:0000313" key="2">
    <source>
        <dbReference type="EMBL" id="VDM06078.1"/>
    </source>
</evidence>
<gene>
    <name evidence="2" type="ORF">SSLN_LOCUS19692</name>
</gene>
<feature type="region of interest" description="Disordered" evidence="1">
    <location>
        <begin position="72"/>
        <end position="100"/>
    </location>
</feature>
<protein>
    <submittedName>
        <fullName evidence="2 4">Uncharacterized protein</fullName>
    </submittedName>
</protein>
<proteinExistence type="predicted"/>
<dbReference type="OrthoDB" id="6263237at2759"/>
<keyword evidence="3" id="KW-1185">Reference proteome</keyword>
<accession>A0A183TT94</accession>
<dbReference type="AlphaFoldDB" id="A0A183TT94"/>
<dbReference type="EMBL" id="UYSU01048766">
    <property type="protein sequence ID" value="VDM06078.1"/>
    <property type="molecule type" value="Genomic_DNA"/>
</dbReference>
<evidence type="ECO:0000313" key="4">
    <source>
        <dbReference type="WBParaSite" id="SSLN_0002042401-mRNA-1"/>
    </source>
</evidence>
<evidence type="ECO:0000313" key="3">
    <source>
        <dbReference type="Proteomes" id="UP000275846"/>
    </source>
</evidence>
<dbReference type="Proteomes" id="UP000275846">
    <property type="component" value="Unassembled WGS sequence"/>
</dbReference>
<evidence type="ECO:0000256" key="1">
    <source>
        <dbReference type="SAM" id="MobiDB-lite"/>
    </source>
</evidence>
<dbReference type="WBParaSite" id="SSLN_0002042401-mRNA-1">
    <property type="protein sequence ID" value="SSLN_0002042401-mRNA-1"/>
    <property type="gene ID" value="SSLN_0002042401"/>
</dbReference>
<name>A0A183TT94_SCHSO</name>
<reference evidence="2 3" key="2">
    <citation type="submission" date="2018-11" db="EMBL/GenBank/DDBJ databases">
        <authorList>
            <consortium name="Pathogen Informatics"/>
        </authorList>
    </citation>
    <scope>NUCLEOTIDE SEQUENCE [LARGE SCALE GENOMIC DNA]</scope>
    <source>
        <strain evidence="2 3">NST_G2</strain>
    </source>
</reference>